<reference evidence="1" key="1">
    <citation type="journal article" date="2019" name="mSystems">
        <title>Mobilizing temperate bacteriophage communities and resolving individual phage genomes from cystic fibrosis and bronchiectasis Pseudomonas aeruginosa isolates.</title>
        <authorList>
            <person name="Tariq M.A."/>
            <person name="Everest F.L.C."/>
            <person name="Cowley L.A."/>
            <person name="Wright R."/>
            <person name="Holt G.S."/>
            <person name="Ingram H."/>
            <person name="Duignan L.A.M."/>
            <person name="Lanyon C.V."/>
            <person name="Perry A."/>
            <person name="Perry J.D."/>
            <person name="Bourke S."/>
            <person name="Brockhurst M.A."/>
            <person name="Bridge S.H."/>
            <person name="Soyza A.D."/>
            <person name="Smith D.L."/>
        </authorList>
    </citation>
    <scope>NUCLEOTIDE SEQUENCE [LARGE SCALE GENOMIC DNA]</scope>
</reference>
<evidence type="ECO:0000313" key="1">
    <source>
        <dbReference type="EMBL" id="QBI84141.1"/>
    </source>
</evidence>
<dbReference type="RefSeq" id="YP_010101767.1">
    <property type="nucleotide sequence ID" value="NC_055793.1"/>
</dbReference>
<organism evidence="1 2">
    <name type="scientific">Pseudomonas phage vB_Pae_BR319a</name>
    <dbReference type="NCBI Taxonomy" id="2563525"/>
    <lineage>
        <taxon>Viruses</taxon>
        <taxon>Duplodnaviria</taxon>
        <taxon>Heunggongvirae</taxon>
        <taxon>Uroviricota</taxon>
        <taxon>Caudoviricetes</taxon>
        <taxon>Peduoviridae</taxon>
        <taxon>Citexvirus</taxon>
        <taxon>Citexvirus BR319A</taxon>
    </lineage>
</organism>
<evidence type="ECO:0000313" key="2">
    <source>
        <dbReference type="Proteomes" id="UP000294420"/>
    </source>
</evidence>
<protein>
    <recommendedName>
        <fullName evidence="3">Phage-associated protein, BcepMu gp16 family</fullName>
    </recommendedName>
</protein>
<accession>A0A481V7Y6</accession>
<sequence>MTPNQIRARLVEKGSSYRKFALARGYEPRNVTQVVARWAGAERLPNGRLAYAILKDLSEEIGADVVPGIRQPATEQ</sequence>
<keyword evidence="2" id="KW-1185">Reference proteome</keyword>
<dbReference type="KEGG" id="vg:65119542"/>
<dbReference type="EMBL" id="MK511066">
    <property type="protein sequence ID" value="QBI84141.1"/>
    <property type="molecule type" value="Genomic_DNA"/>
</dbReference>
<dbReference type="GeneID" id="65119542"/>
<proteinExistence type="predicted"/>
<name>A0A481V7Y6_9CAUD</name>
<evidence type="ECO:0008006" key="3">
    <source>
        <dbReference type="Google" id="ProtNLM"/>
    </source>
</evidence>
<dbReference type="Proteomes" id="UP000294420">
    <property type="component" value="Segment"/>
</dbReference>